<comment type="catalytic activity">
    <reaction evidence="1">
        <text>dUMP + (6R)-5,10-methylene-5,6,7,8-tetrahydrofolate + NADPH + H(+) = dTMP + (6S)-5,6,7,8-tetrahydrofolate + NADP(+)</text>
        <dbReference type="Rhea" id="RHEA:29043"/>
        <dbReference type="ChEBI" id="CHEBI:15378"/>
        <dbReference type="ChEBI" id="CHEBI:15636"/>
        <dbReference type="ChEBI" id="CHEBI:57453"/>
        <dbReference type="ChEBI" id="CHEBI:57783"/>
        <dbReference type="ChEBI" id="CHEBI:58349"/>
        <dbReference type="ChEBI" id="CHEBI:63528"/>
        <dbReference type="ChEBI" id="CHEBI:246422"/>
        <dbReference type="EC" id="2.1.1.148"/>
    </reaction>
</comment>
<feature type="binding site" evidence="1">
    <location>
        <begin position="115"/>
        <end position="117"/>
    </location>
    <ligand>
        <name>FAD</name>
        <dbReference type="ChEBI" id="CHEBI:57692"/>
        <note>ligand shared between neighboring subunits</note>
    </ligand>
</feature>
<dbReference type="OrthoDB" id="9774464at2"/>
<keyword evidence="1" id="KW-0545">Nucleotide biosynthesis</keyword>
<feature type="binding site" evidence="1">
    <location>
        <position position="234"/>
    </location>
    <ligand>
        <name>dUMP</name>
        <dbReference type="ChEBI" id="CHEBI:246422"/>
        <note>ligand shared between dimeric partners</note>
    </ligand>
</feature>
<dbReference type="RefSeq" id="WP_068497057.1">
    <property type="nucleotide sequence ID" value="NZ_LWQU01000041.1"/>
</dbReference>
<comment type="subunit">
    <text evidence="1">Homotetramer.</text>
</comment>
<dbReference type="InterPro" id="IPR003669">
    <property type="entry name" value="Thymidylate_synthase_ThyX"/>
</dbReference>
<dbReference type="GO" id="GO:0050660">
    <property type="term" value="F:flavin adenine dinucleotide binding"/>
    <property type="evidence" value="ECO:0007669"/>
    <property type="project" value="UniProtKB-UniRule"/>
</dbReference>
<feature type="binding site" description="in other chain" evidence="1">
    <location>
        <position position="207"/>
    </location>
    <ligand>
        <name>dUMP</name>
        <dbReference type="ChEBI" id="CHEBI:246422"/>
        <note>ligand shared between dimeric partners</note>
    </ligand>
</feature>
<keyword evidence="1" id="KW-0285">Flavoprotein</keyword>
<comment type="similarity">
    <text evidence="1">Belongs to the thymidylate synthase ThyX family.</text>
</comment>
<dbReference type="EC" id="2.1.1.148" evidence="1"/>
<evidence type="ECO:0000313" key="2">
    <source>
        <dbReference type="EMBL" id="OAN63395.1"/>
    </source>
</evidence>
<comment type="pathway">
    <text evidence="1">Pyrimidine metabolism; dTTP biosynthesis.</text>
</comment>
<dbReference type="SUPFAM" id="SSF69796">
    <property type="entry name" value="Thymidylate synthase-complementing protein Thy1"/>
    <property type="match status" value="1"/>
</dbReference>
<dbReference type="PROSITE" id="PS51331">
    <property type="entry name" value="THYX"/>
    <property type="match status" value="1"/>
</dbReference>
<keyword evidence="1" id="KW-0489">Methyltransferase</keyword>
<organism evidence="2 3">
    <name type="scientific">Magnetospirillum moscoviense</name>
    <dbReference type="NCBI Taxonomy" id="1437059"/>
    <lineage>
        <taxon>Bacteria</taxon>
        <taxon>Pseudomonadati</taxon>
        <taxon>Pseudomonadota</taxon>
        <taxon>Alphaproteobacteria</taxon>
        <taxon>Rhodospirillales</taxon>
        <taxon>Rhodospirillaceae</taxon>
        <taxon>Magnetospirillum</taxon>
    </lineage>
</organism>
<comment type="function">
    <text evidence="1">Catalyzes the reductive methylation of 2'-deoxyuridine-5'-monophosphate (dUMP) to 2'-deoxythymidine-5'-monophosphate (dTMP) while utilizing 5,10-methylenetetrahydrofolate (mTHF) as the methyl donor, and NADPH and FADH(2) as the reductant.</text>
</comment>
<protein>
    <recommendedName>
        <fullName evidence="1">Flavin-dependent thymidylate synthase</fullName>
        <shortName evidence="1">FDTS</shortName>
        <ecNumber evidence="1">2.1.1.148</ecNumber>
    </recommendedName>
    <alternativeName>
        <fullName evidence="1">FAD-dependent thymidylate synthase</fullName>
    </alternativeName>
    <alternativeName>
        <fullName evidence="1">Thymidylate synthase ThyX</fullName>
        <shortName evidence="1">TS</shortName>
        <shortName evidence="1">TSase</shortName>
    </alternativeName>
</protein>
<feature type="binding site" evidence="1">
    <location>
        <position position="123"/>
    </location>
    <ligand>
        <name>FAD</name>
        <dbReference type="ChEBI" id="CHEBI:57692"/>
        <note>ligand shared between neighboring subunits</note>
    </ligand>
</feature>
<sequence>MSAADLEKPVPEAADAPVRELSQTFRPVSAGMEAHLNVYHPVLDHGFIAVKDYMGDDLSILQMARMSYGKGTKGLNDDRALLRYLMRHFHTSPFEGCVIKLHVKLPIFVMRQWVRHRTASLNEYSARYSIMPDEFYMPDASQLAVQSKDNKQGRGDTLTPDDSAEVLRILKEEALRNFATYHHLLNADEDGQTIDEGRDGIARELARIGLPLSTYTQMYWQTNLHNLMHFLRLRADPHAQFEIRIFAEKILDIMADWVPVTTEAFRDYQLEASRLSRMDLALVKDMLAGKATLADAGSYGLSKREARELAERLGISA</sequence>
<dbReference type="Pfam" id="PF02511">
    <property type="entry name" value="Thy1"/>
    <property type="match status" value="1"/>
</dbReference>
<dbReference type="PANTHER" id="PTHR34934">
    <property type="entry name" value="FLAVIN-DEPENDENT THYMIDYLATE SYNTHASE"/>
    <property type="match status" value="1"/>
</dbReference>
<feature type="binding site" evidence="1">
    <location>
        <position position="229"/>
    </location>
    <ligand>
        <name>FAD</name>
        <dbReference type="ChEBI" id="CHEBI:57692"/>
        <note>ligand shared between neighboring subunits</note>
    </ligand>
</feature>
<feature type="binding site" evidence="1">
    <location>
        <begin position="112"/>
        <end position="115"/>
    </location>
    <ligand>
        <name>dUMP</name>
        <dbReference type="ChEBI" id="CHEBI:246422"/>
        <note>ligand shared between dimeric partners</note>
    </ligand>
</feature>
<keyword evidence="1" id="KW-0808">Transferase</keyword>
<feature type="active site" description="Involved in ionization of N3 of dUMP, leading to its activation" evidence="1">
    <location>
        <position position="234"/>
    </location>
</feature>
<reference evidence="2 3" key="1">
    <citation type="submission" date="2016-04" db="EMBL/GenBank/DDBJ databases">
        <title>Draft genome sequence of freshwater magnetotactic bacteria Magnetospirillum marisnigri SP-1 and Magnetospirillum moscoviense BB-1.</title>
        <authorList>
            <person name="Koziaeva V."/>
            <person name="Dziuba M.V."/>
            <person name="Ivanov T.M."/>
            <person name="Kuznetsov B."/>
            <person name="Grouzdev D.S."/>
        </authorList>
    </citation>
    <scope>NUCLEOTIDE SEQUENCE [LARGE SCALE GENOMIC DNA]</scope>
    <source>
        <strain evidence="2 3">BB-1</strain>
    </source>
</reference>
<evidence type="ECO:0000256" key="1">
    <source>
        <dbReference type="HAMAP-Rule" id="MF_01408"/>
    </source>
</evidence>
<dbReference type="EMBL" id="LWQU01000041">
    <property type="protein sequence ID" value="OAN63395.1"/>
    <property type="molecule type" value="Genomic_DNA"/>
</dbReference>
<evidence type="ECO:0000313" key="3">
    <source>
        <dbReference type="Proteomes" id="UP000078543"/>
    </source>
</evidence>
<dbReference type="GO" id="GO:0032259">
    <property type="term" value="P:methylation"/>
    <property type="evidence" value="ECO:0007669"/>
    <property type="project" value="UniProtKB-KW"/>
</dbReference>
<feature type="binding site" evidence="1">
    <location>
        <position position="92"/>
    </location>
    <ligand>
        <name>FAD</name>
        <dbReference type="ChEBI" id="CHEBI:57692"/>
        <note>ligand shared between neighboring subunits</note>
    </ligand>
</feature>
<dbReference type="GO" id="GO:0070402">
    <property type="term" value="F:NADPH binding"/>
    <property type="evidence" value="ECO:0007669"/>
    <property type="project" value="TreeGrafter"/>
</dbReference>
<name>A0A178MYQ9_9PROT</name>
<dbReference type="NCBIfam" id="TIGR02170">
    <property type="entry name" value="thyX"/>
    <property type="match status" value="1"/>
</dbReference>
<dbReference type="Proteomes" id="UP000078543">
    <property type="component" value="Unassembled WGS sequence"/>
</dbReference>
<dbReference type="GO" id="GO:0004799">
    <property type="term" value="F:thymidylate synthase activity"/>
    <property type="evidence" value="ECO:0007669"/>
    <property type="project" value="TreeGrafter"/>
</dbReference>
<proteinExistence type="inferred from homology"/>
<feature type="binding site" description="in other chain" evidence="1">
    <location>
        <begin position="123"/>
        <end position="127"/>
    </location>
    <ligand>
        <name>dUMP</name>
        <dbReference type="ChEBI" id="CHEBI:246422"/>
        <note>ligand shared between dimeric partners</note>
    </ligand>
</feature>
<dbReference type="GO" id="GO:0050797">
    <property type="term" value="F:thymidylate synthase (FAD) activity"/>
    <property type="evidence" value="ECO:0007669"/>
    <property type="project" value="UniProtKB-UniRule"/>
</dbReference>
<dbReference type="PANTHER" id="PTHR34934:SF1">
    <property type="entry name" value="FLAVIN-DEPENDENT THYMIDYLATE SYNTHASE"/>
    <property type="match status" value="1"/>
</dbReference>
<dbReference type="Gene3D" id="3.30.1360.170">
    <property type="match status" value="1"/>
</dbReference>
<dbReference type="AlphaFoldDB" id="A0A178MYQ9"/>
<dbReference type="STRING" id="1437059.A6A05_19180"/>
<feature type="binding site" evidence="1">
    <location>
        <begin position="223"/>
        <end position="225"/>
    </location>
    <ligand>
        <name>FAD</name>
        <dbReference type="ChEBI" id="CHEBI:57692"/>
        <note>ligand shared between neighboring subunits</note>
    </ligand>
</feature>
<dbReference type="UniPathway" id="UPA00575"/>
<keyword evidence="1" id="KW-0521">NADP</keyword>
<keyword evidence="3" id="KW-1185">Reference proteome</keyword>
<dbReference type="CDD" id="cd20175">
    <property type="entry name" value="ThyX"/>
    <property type="match status" value="1"/>
</dbReference>
<keyword evidence="1" id="KW-0274">FAD</keyword>
<comment type="cofactor">
    <cofactor evidence="1">
        <name>FAD</name>
        <dbReference type="ChEBI" id="CHEBI:57692"/>
    </cofactor>
    <text evidence="1">Binds 4 FAD per tetramer. Each FAD binding site is formed by three monomers.</text>
</comment>
<comment type="caution">
    <text evidence="2">The sequence shown here is derived from an EMBL/GenBank/DDBJ whole genome shotgun (WGS) entry which is preliminary data.</text>
</comment>
<dbReference type="GO" id="GO:0006231">
    <property type="term" value="P:dTMP biosynthetic process"/>
    <property type="evidence" value="ECO:0007669"/>
    <property type="project" value="UniProtKB-UniRule"/>
</dbReference>
<dbReference type="InterPro" id="IPR036098">
    <property type="entry name" value="Thymidylate_synthase_ThyX_sf"/>
</dbReference>
<accession>A0A178MYQ9</accession>
<dbReference type="GO" id="GO:0006235">
    <property type="term" value="P:dTTP biosynthetic process"/>
    <property type="evidence" value="ECO:0007669"/>
    <property type="project" value="UniProtKB-UniRule"/>
</dbReference>
<dbReference type="HAMAP" id="MF_01408">
    <property type="entry name" value="ThyX"/>
    <property type="match status" value="1"/>
</dbReference>
<gene>
    <name evidence="1" type="primary">thyX</name>
    <name evidence="2" type="ORF">A6A05_19180</name>
</gene>